<dbReference type="PROSITE" id="PS00894">
    <property type="entry name" value="HTH_DEOR_1"/>
    <property type="match status" value="1"/>
</dbReference>
<dbReference type="Gene3D" id="3.40.50.1360">
    <property type="match status" value="1"/>
</dbReference>
<dbReference type="InterPro" id="IPR036388">
    <property type="entry name" value="WH-like_DNA-bd_sf"/>
</dbReference>
<dbReference type="GO" id="GO:0003677">
    <property type="term" value="F:DNA binding"/>
    <property type="evidence" value="ECO:0007669"/>
    <property type="project" value="UniProtKB-KW"/>
</dbReference>
<name>A0A429Z693_9ENTE</name>
<evidence type="ECO:0000313" key="9">
    <source>
        <dbReference type="Proteomes" id="UP000277864"/>
    </source>
</evidence>
<dbReference type="Gene3D" id="1.10.10.10">
    <property type="entry name" value="Winged helix-like DNA-binding domain superfamily/Winged helix DNA-binding domain"/>
    <property type="match status" value="1"/>
</dbReference>
<keyword evidence="9" id="KW-1185">Reference proteome</keyword>
<dbReference type="EMBL" id="PXZH01000002">
    <property type="protein sequence ID" value="RST89174.1"/>
    <property type="molecule type" value="Genomic_DNA"/>
</dbReference>
<dbReference type="PROSITE" id="PS51000">
    <property type="entry name" value="HTH_DEOR_2"/>
    <property type="match status" value="1"/>
</dbReference>
<proteinExistence type="predicted"/>
<evidence type="ECO:0000256" key="4">
    <source>
        <dbReference type="ARBA" id="ARBA00023125"/>
    </source>
</evidence>
<dbReference type="OrthoDB" id="9798651at2"/>
<dbReference type="InterPro" id="IPR014036">
    <property type="entry name" value="DeoR-like_C"/>
</dbReference>
<dbReference type="PANTHER" id="PTHR30363:SF4">
    <property type="entry name" value="GLYCEROL-3-PHOSPHATE REGULON REPRESSOR"/>
    <property type="match status" value="1"/>
</dbReference>
<evidence type="ECO:0000256" key="2">
    <source>
        <dbReference type="ARBA" id="ARBA00022491"/>
    </source>
</evidence>
<dbReference type="RefSeq" id="WP_125943107.1">
    <property type="nucleotide sequence ID" value="NZ_PXZH01000002.1"/>
</dbReference>
<evidence type="ECO:0000313" key="8">
    <source>
        <dbReference type="EMBL" id="RST89174.1"/>
    </source>
</evidence>
<evidence type="ECO:0000256" key="1">
    <source>
        <dbReference type="ARBA" id="ARBA00021390"/>
    </source>
</evidence>
<dbReference type="Proteomes" id="UP000277864">
    <property type="component" value="Unassembled WGS sequence"/>
</dbReference>
<accession>A0A429Z693</accession>
<dbReference type="SMART" id="SM00420">
    <property type="entry name" value="HTH_DEOR"/>
    <property type="match status" value="1"/>
</dbReference>
<sequence>MLKKERLRTISDMVEKRGIVTVADMMNELDVSDMTVRRDLDELEAAGHLVRVHGGAQSISYSETKELSHLEKKEIHIHEKKEVARIAASFIEEGDTVFLGPGTTIELMADYLNVSYLRVVTNSLPVFEKIQTNHLADELYLIGGSYRERTGAFVGSIANETIQRLKVTKAFIGVNGIHNNHVFTSNIEEGKSQKLALDNAHKKIIVSDHHKLNREDFYSFYELTEADYLITDTQVTNELKKYYSQYVKIISDKGEK</sequence>
<keyword evidence="3" id="KW-0805">Transcription regulation</keyword>
<dbReference type="Pfam" id="PF00455">
    <property type="entry name" value="DeoRC"/>
    <property type="match status" value="1"/>
</dbReference>
<feature type="domain" description="HTH deoR-type" evidence="7">
    <location>
        <begin position="3"/>
        <end position="58"/>
    </location>
</feature>
<comment type="caution">
    <text evidence="8">The sequence shown here is derived from an EMBL/GenBank/DDBJ whole genome shotgun (WGS) entry which is preliminary data.</text>
</comment>
<keyword evidence="5" id="KW-0804">Transcription</keyword>
<dbReference type="Pfam" id="PF08220">
    <property type="entry name" value="HTH_DeoR"/>
    <property type="match status" value="1"/>
</dbReference>
<evidence type="ECO:0000256" key="6">
    <source>
        <dbReference type="ARBA" id="ARBA00024937"/>
    </source>
</evidence>
<comment type="function">
    <text evidence="6">Repressor of the lactose catabolism operon. Galactose-6-phosphate is the inducer.</text>
</comment>
<reference evidence="8 9" key="1">
    <citation type="submission" date="2018-03" db="EMBL/GenBank/DDBJ databases">
        <authorList>
            <person name="Gulvik C.A."/>
        </authorList>
    </citation>
    <scope>NUCLEOTIDE SEQUENCE [LARGE SCALE GENOMIC DNA]</scope>
    <source>
        <strain evidence="8 9">JCM 31581</strain>
    </source>
</reference>
<dbReference type="InterPro" id="IPR050313">
    <property type="entry name" value="Carb_Metab_HTH_regulators"/>
</dbReference>
<gene>
    <name evidence="8" type="ORF">C7P63_05185</name>
</gene>
<dbReference type="AlphaFoldDB" id="A0A429Z693"/>
<dbReference type="SUPFAM" id="SSF46785">
    <property type="entry name" value="Winged helix' DNA-binding domain"/>
    <property type="match status" value="1"/>
</dbReference>
<keyword evidence="4" id="KW-0238">DNA-binding</keyword>
<evidence type="ECO:0000259" key="7">
    <source>
        <dbReference type="PROSITE" id="PS51000"/>
    </source>
</evidence>
<dbReference type="SUPFAM" id="SSF100950">
    <property type="entry name" value="NagB/RpiA/CoA transferase-like"/>
    <property type="match status" value="1"/>
</dbReference>
<keyword evidence="2" id="KW-0678">Repressor</keyword>
<dbReference type="GO" id="GO:0003700">
    <property type="term" value="F:DNA-binding transcription factor activity"/>
    <property type="evidence" value="ECO:0007669"/>
    <property type="project" value="InterPro"/>
</dbReference>
<dbReference type="InterPro" id="IPR001034">
    <property type="entry name" value="DeoR_HTH"/>
</dbReference>
<evidence type="ECO:0000256" key="3">
    <source>
        <dbReference type="ARBA" id="ARBA00023015"/>
    </source>
</evidence>
<dbReference type="InterPro" id="IPR036390">
    <property type="entry name" value="WH_DNA-bd_sf"/>
</dbReference>
<dbReference type="SMART" id="SM01134">
    <property type="entry name" value="DeoRC"/>
    <property type="match status" value="1"/>
</dbReference>
<dbReference type="PRINTS" id="PR00037">
    <property type="entry name" value="HTHLACR"/>
</dbReference>
<evidence type="ECO:0000256" key="5">
    <source>
        <dbReference type="ARBA" id="ARBA00023163"/>
    </source>
</evidence>
<dbReference type="InterPro" id="IPR018356">
    <property type="entry name" value="Tscrpt_reg_HTH_DeoR_CS"/>
</dbReference>
<dbReference type="InterPro" id="IPR037171">
    <property type="entry name" value="NagB/RpiA_transferase-like"/>
</dbReference>
<organism evidence="8 9">
    <name type="scientific">Vagococcus humatus</name>
    <dbReference type="NCBI Taxonomy" id="1889241"/>
    <lineage>
        <taxon>Bacteria</taxon>
        <taxon>Bacillati</taxon>
        <taxon>Bacillota</taxon>
        <taxon>Bacilli</taxon>
        <taxon>Lactobacillales</taxon>
        <taxon>Enterococcaceae</taxon>
        <taxon>Vagococcus</taxon>
    </lineage>
</organism>
<protein>
    <recommendedName>
        <fullName evidence="1">Lactose phosphotransferase system repressor</fullName>
    </recommendedName>
</protein>
<dbReference type="PANTHER" id="PTHR30363">
    <property type="entry name" value="HTH-TYPE TRANSCRIPTIONAL REGULATOR SRLR-RELATED"/>
    <property type="match status" value="1"/>
</dbReference>